<evidence type="ECO:0000313" key="2">
    <source>
        <dbReference type="EnsemblPlants" id="QL02p082389:mrna"/>
    </source>
</evidence>
<feature type="region of interest" description="Disordered" evidence="1">
    <location>
        <begin position="54"/>
        <end position="75"/>
    </location>
</feature>
<dbReference type="PANTHER" id="PTHR46741">
    <property type="entry name" value="OS09G0413600 PROTEIN"/>
    <property type="match status" value="1"/>
</dbReference>
<dbReference type="InterPro" id="IPR012870">
    <property type="entry name" value="DUF1666"/>
</dbReference>
<evidence type="ECO:0008006" key="4">
    <source>
        <dbReference type="Google" id="ProtNLM"/>
    </source>
</evidence>
<organism evidence="2 3">
    <name type="scientific">Quercus lobata</name>
    <name type="common">Valley oak</name>
    <dbReference type="NCBI Taxonomy" id="97700"/>
    <lineage>
        <taxon>Eukaryota</taxon>
        <taxon>Viridiplantae</taxon>
        <taxon>Streptophyta</taxon>
        <taxon>Embryophyta</taxon>
        <taxon>Tracheophyta</taxon>
        <taxon>Spermatophyta</taxon>
        <taxon>Magnoliopsida</taxon>
        <taxon>eudicotyledons</taxon>
        <taxon>Gunneridae</taxon>
        <taxon>Pentapetalae</taxon>
        <taxon>rosids</taxon>
        <taxon>fabids</taxon>
        <taxon>Fagales</taxon>
        <taxon>Fagaceae</taxon>
        <taxon>Quercus</taxon>
    </lineage>
</organism>
<dbReference type="Proteomes" id="UP000594261">
    <property type="component" value="Chromosome 2"/>
</dbReference>
<accession>A0A7N2QZZ0</accession>
<dbReference type="InParanoid" id="A0A7N2QZZ0"/>
<dbReference type="OMA" id="WINPPVE"/>
<sequence>MMRRLLRPFLQRNLGKNKTMKGMSPKVDNIYTVGAGSLQMRPFLQRNLGKNKTMKEAFSPAQPGEEQNREGYEPQSGQYLHSWGGVVTDGIRAGPVILCGLRDTTPQKVVEEDEYFETLQGFNQNQNFDSYMCSSLETIPCKLTIYNIQMYKLEEKNDYEDSILHEDERSEETMFDLDEDTSINEYLSSICSFDSSVEEVNSSDCMSSCSSSGLPATHLDMNEHWSSNCDSNSPVKAREVTNGRDKEESDTFYKNYAERMRWFDILNYDRTCGINTILNKQLESPNSLERIEQVDFSVSHIPCSTKARKKLLRSLESDFEMVYVAQSCLSWEALHHQYKKVKSLASSSSQNCILHSNVAGEFQKFLVLLERFMEDERCGGKRVWNYVQGRFSLKSLLQVPEVLGFLDVEKEEVKAETLNIKEVLKVIEQCIQAFWEFLETDNRKSWWKFSSSLWINPPVEDPRSLRLLAGLTKRLQKKELWLKHLQGERRCWFKQVVNPPKESQKMEILCTMIDMKLVSRVLQMPLVTTSQLQWCKEKIDNIEFKEGIIIRACTGPLFPP</sequence>
<name>A0A7N2QZZ0_QUELO</name>
<dbReference type="EnsemblPlants" id="QL02p082389:mrna">
    <property type="protein sequence ID" value="QL02p082389:mrna"/>
    <property type="gene ID" value="QL02p082389"/>
</dbReference>
<evidence type="ECO:0000313" key="3">
    <source>
        <dbReference type="Proteomes" id="UP000594261"/>
    </source>
</evidence>
<dbReference type="Pfam" id="PF07891">
    <property type="entry name" value="DUF1666"/>
    <property type="match status" value="1"/>
</dbReference>
<dbReference type="PANTHER" id="PTHR46741:SF7">
    <property type="entry name" value="TRANSMEMBRANE PROTEIN"/>
    <property type="match status" value="1"/>
</dbReference>
<dbReference type="AlphaFoldDB" id="A0A7N2QZZ0"/>
<dbReference type="Gramene" id="QL02p082389:mrna">
    <property type="protein sequence ID" value="QL02p082389:mrna"/>
    <property type="gene ID" value="QL02p082389"/>
</dbReference>
<protein>
    <recommendedName>
        <fullName evidence="4">Ribosomal protein L34Ae</fullName>
    </recommendedName>
</protein>
<proteinExistence type="predicted"/>
<reference evidence="2" key="2">
    <citation type="submission" date="2021-01" db="UniProtKB">
        <authorList>
            <consortium name="EnsemblPlants"/>
        </authorList>
    </citation>
    <scope>IDENTIFICATION</scope>
</reference>
<evidence type="ECO:0000256" key="1">
    <source>
        <dbReference type="SAM" id="MobiDB-lite"/>
    </source>
</evidence>
<keyword evidence="3" id="KW-1185">Reference proteome</keyword>
<reference evidence="3" key="1">
    <citation type="journal article" date="2016" name="G3 (Bethesda)">
        <title>First Draft Assembly and Annotation of the Genome of a California Endemic Oak Quercus lobata Nee (Fagaceae).</title>
        <authorList>
            <person name="Sork V.L."/>
            <person name="Fitz-Gibbon S.T."/>
            <person name="Puiu D."/>
            <person name="Crepeau M."/>
            <person name="Gugger P.F."/>
            <person name="Sherman R."/>
            <person name="Stevens K."/>
            <person name="Langley C.H."/>
            <person name="Pellegrini M."/>
            <person name="Salzberg S.L."/>
        </authorList>
    </citation>
    <scope>NUCLEOTIDE SEQUENCE [LARGE SCALE GENOMIC DNA]</scope>
    <source>
        <strain evidence="3">cv. SW786</strain>
    </source>
</reference>